<dbReference type="InterPro" id="IPR019103">
    <property type="entry name" value="Peptidase_aspartic_DDI1-type"/>
</dbReference>
<evidence type="ECO:0000256" key="2">
    <source>
        <dbReference type="ARBA" id="ARBA00009136"/>
    </source>
</evidence>
<feature type="domain" description="UBA" evidence="10">
    <location>
        <begin position="395"/>
        <end position="435"/>
    </location>
</feature>
<dbReference type="GO" id="GO:0006508">
    <property type="term" value="P:proteolysis"/>
    <property type="evidence" value="ECO:0007669"/>
    <property type="project" value="UniProtKB-KW"/>
</dbReference>
<keyword evidence="3" id="KW-0813">Transport</keyword>
<feature type="region of interest" description="Disordered" evidence="9">
    <location>
        <begin position="82"/>
        <end position="119"/>
    </location>
</feature>
<evidence type="ECO:0000256" key="9">
    <source>
        <dbReference type="SAM" id="MobiDB-lite"/>
    </source>
</evidence>
<sequence length="440" mass="48751">MRVSVTYLSADKFFTLEVSPDLVIENFKALCEVESGVEYPVITLSFDGKPLSEDKKTLEDYGVKDGDMILLEKRRSASRLPSMDFSQIKLPGQGTSSTAPSTSSSSSNAPGTSASADAQDPAWIRSMLKASPEQMAILKQNNPRLADAVTSGSLEDFASILKEQQKARIDREKQRMRLLTADPFDTEAQKLIAKEIEAKNIEQNMELAMEYSPESFGTVVMLYIDVKVNGHQVKAFVDSGAQPTIMSQAAAERCNVMRLLDRRWEGIAKGVGIQKILGRIHMVQIQIKDDFLTSSFAILENQPMDILLGLDMLKRHQCSIDLKRNVLVIGSTGTETPFLTESELPDFARLSGSQGPSGKSEDKQMEEVLKRSIQEVEDTKRQKKSNSPDIKPEDKFDEKSVQTLVEYGFSRKKSIEALRKSSGDLTQATAALFAGSLKFE</sequence>
<gene>
    <name evidence="13" type="primary">DDI2</name>
</gene>
<dbReference type="PROSITE" id="PS50053">
    <property type="entry name" value="UBIQUITIN_2"/>
    <property type="match status" value="1"/>
</dbReference>
<dbReference type="InterPro" id="IPR029071">
    <property type="entry name" value="Ubiquitin-like_domsf"/>
</dbReference>
<dbReference type="InterPro" id="IPR000626">
    <property type="entry name" value="Ubiquitin-like_dom"/>
</dbReference>
<evidence type="ECO:0000313" key="13">
    <source>
        <dbReference type="EMBL" id="ACO15702.1"/>
    </source>
</evidence>
<keyword evidence="8" id="KW-0653">Protein transport</keyword>
<organism evidence="13">
    <name type="scientific">Caligus clemensi</name>
    <name type="common">Sea louse</name>
    <dbReference type="NCBI Taxonomy" id="344056"/>
    <lineage>
        <taxon>Eukaryota</taxon>
        <taxon>Metazoa</taxon>
        <taxon>Ecdysozoa</taxon>
        <taxon>Arthropoda</taxon>
        <taxon>Crustacea</taxon>
        <taxon>Multicrustacea</taxon>
        <taxon>Hexanauplia</taxon>
        <taxon>Copepoda</taxon>
        <taxon>Siphonostomatoida</taxon>
        <taxon>Caligidae</taxon>
        <taxon>Caligus</taxon>
    </lineage>
</organism>
<reference evidence="13" key="1">
    <citation type="submission" date="2009-03" db="EMBL/GenBank/DDBJ databases">
        <title>Caligus clemensi ESTs and full-length cDNAs.</title>
        <authorList>
            <person name="Yasuike M."/>
            <person name="von Schalburg K."/>
            <person name="Cooper G."/>
            <person name="Leong J."/>
            <person name="Jones S.R.M."/>
            <person name="Koop B.F."/>
        </authorList>
    </citation>
    <scope>NUCLEOTIDE SEQUENCE</scope>
    <source>
        <tissue evidence="13">Whole</tissue>
    </source>
</reference>
<keyword evidence="4" id="KW-0963">Cytoplasm</keyword>
<comment type="similarity">
    <text evidence="2">Belongs to the DDI1 family.</text>
</comment>
<proteinExistence type="evidence at transcript level"/>
<evidence type="ECO:0000259" key="10">
    <source>
        <dbReference type="PROSITE" id="PS50030"/>
    </source>
</evidence>
<feature type="region of interest" description="Disordered" evidence="9">
    <location>
        <begin position="371"/>
        <end position="397"/>
    </location>
</feature>
<dbReference type="Gene3D" id="3.10.20.90">
    <property type="entry name" value="Phosphatidylinositol 3-kinase Catalytic Subunit, Chain A, domain 1"/>
    <property type="match status" value="1"/>
</dbReference>
<protein>
    <submittedName>
        <fullName evidence="13">DDI1 homolog 2</fullName>
    </submittedName>
</protein>
<dbReference type="InterPro" id="IPR033882">
    <property type="entry name" value="DDI1_N"/>
</dbReference>
<dbReference type="Pfam" id="PF24669">
    <property type="entry name" value="Ddi2_HDD"/>
    <property type="match status" value="1"/>
</dbReference>
<dbReference type="GO" id="GO:0004190">
    <property type="term" value="F:aspartic-type endopeptidase activity"/>
    <property type="evidence" value="ECO:0007669"/>
    <property type="project" value="UniProtKB-KW"/>
</dbReference>
<keyword evidence="6" id="KW-0064">Aspartyl protease</keyword>
<dbReference type="AlphaFoldDB" id="C1C349"/>
<dbReference type="GO" id="GO:0005737">
    <property type="term" value="C:cytoplasm"/>
    <property type="evidence" value="ECO:0007669"/>
    <property type="project" value="UniProtKB-SubCell"/>
</dbReference>
<evidence type="ECO:0000256" key="3">
    <source>
        <dbReference type="ARBA" id="ARBA00022448"/>
    </source>
</evidence>
<feature type="domain" description="Peptidase A2" evidence="12">
    <location>
        <begin position="233"/>
        <end position="312"/>
    </location>
</feature>
<feature type="domain" description="Ubiquitin-like" evidence="11">
    <location>
        <begin position="1"/>
        <end position="78"/>
    </location>
</feature>
<dbReference type="InterPro" id="IPR015940">
    <property type="entry name" value="UBA"/>
</dbReference>
<dbReference type="PROSITE" id="PS50175">
    <property type="entry name" value="ASP_PROT_RETROV"/>
    <property type="match status" value="1"/>
</dbReference>
<accession>C1C349</accession>
<evidence type="ECO:0000256" key="6">
    <source>
        <dbReference type="ARBA" id="ARBA00022750"/>
    </source>
</evidence>
<dbReference type="InterPro" id="IPR009060">
    <property type="entry name" value="UBA-like_sf"/>
</dbReference>
<dbReference type="FunFam" id="2.40.70.10:FF:000005">
    <property type="entry name" value="DNA damage inducible 1 homolog 2"/>
    <property type="match status" value="1"/>
</dbReference>
<dbReference type="SUPFAM" id="SSF46934">
    <property type="entry name" value="UBA-like"/>
    <property type="match status" value="1"/>
</dbReference>
<dbReference type="CDD" id="cd01796">
    <property type="entry name" value="Ubl_Ddi1_like"/>
    <property type="match status" value="1"/>
</dbReference>
<keyword evidence="5" id="KW-0645">Protease</keyword>
<feature type="compositionally biased region" description="Basic and acidic residues" evidence="9">
    <location>
        <begin position="371"/>
        <end position="380"/>
    </location>
</feature>
<dbReference type="GO" id="GO:0015031">
    <property type="term" value="P:protein transport"/>
    <property type="evidence" value="ECO:0007669"/>
    <property type="project" value="UniProtKB-KW"/>
</dbReference>
<dbReference type="SUPFAM" id="SSF50630">
    <property type="entry name" value="Acid proteases"/>
    <property type="match status" value="1"/>
</dbReference>
<dbReference type="EMBL" id="BT081278">
    <property type="protein sequence ID" value="ACO15702.1"/>
    <property type="molecule type" value="mRNA"/>
</dbReference>
<feature type="compositionally biased region" description="Low complexity" evidence="9">
    <location>
        <begin position="94"/>
        <end position="116"/>
    </location>
</feature>
<name>C1C349_CALCM</name>
<evidence type="ECO:0000256" key="8">
    <source>
        <dbReference type="ARBA" id="ARBA00022927"/>
    </source>
</evidence>
<dbReference type="PANTHER" id="PTHR15397">
    <property type="entry name" value="SODIUM-GLUCOSE COTRANSPORTER REGULATORY PROTEIN -RELATED"/>
    <property type="match status" value="1"/>
</dbReference>
<dbReference type="SMART" id="SM00165">
    <property type="entry name" value="UBA"/>
    <property type="match status" value="1"/>
</dbReference>
<evidence type="ECO:0000256" key="5">
    <source>
        <dbReference type="ARBA" id="ARBA00022670"/>
    </source>
</evidence>
<dbReference type="CDD" id="cd05479">
    <property type="entry name" value="RP_DDI"/>
    <property type="match status" value="1"/>
</dbReference>
<evidence type="ECO:0000256" key="4">
    <source>
        <dbReference type="ARBA" id="ARBA00022490"/>
    </source>
</evidence>
<keyword evidence="7" id="KW-0378">Hydrolase</keyword>
<dbReference type="InterPro" id="IPR001995">
    <property type="entry name" value="Peptidase_A2_cat"/>
</dbReference>
<dbReference type="PANTHER" id="PTHR15397:SF3">
    <property type="entry name" value="DNA DAMAGE INDUCIBLE 1 HOMOLOG 2"/>
    <property type="match status" value="1"/>
</dbReference>
<dbReference type="InterPro" id="IPR057273">
    <property type="entry name" value="Ddi1/2_HDD"/>
</dbReference>
<dbReference type="Pfam" id="PF09668">
    <property type="entry name" value="Asp_protease"/>
    <property type="match status" value="1"/>
</dbReference>
<dbReference type="SMART" id="SM00213">
    <property type="entry name" value="UBQ"/>
    <property type="match status" value="1"/>
</dbReference>
<comment type="subcellular location">
    <subcellularLocation>
        <location evidence="1">Cytoplasm</location>
    </subcellularLocation>
</comment>
<dbReference type="InterPro" id="IPR021109">
    <property type="entry name" value="Peptidase_aspartic_dom_sf"/>
</dbReference>
<evidence type="ECO:0000259" key="12">
    <source>
        <dbReference type="PROSITE" id="PS50175"/>
    </source>
</evidence>
<evidence type="ECO:0000256" key="1">
    <source>
        <dbReference type="ARBA" id="ARBA00004496"/>
    </source>
</evidence>
<evidence type="ECO:0000256" key="7">
    <source>
        <dbReference type="ARBA" id="ARBA00022801"/>
    </source>
</evidence>
<dbReference type="Gene3D" id="1.10.8.10">
    <property type="entry name" value="DNA helicase RuvA subunit, C-terminal domain"/>
    <property type="match status" value="1"/>
</dbReference>
<dbReference type="Pfam" id="PF00240">
    <property type="entry name" value="ubiquitin"/>
    <property type="match status" value="1"/>
</dbReference>
<dbReference type="SUPFAM" id="SSF54236">
    <property type="entry name" value="Ubiquitin-like"/>
    <property type="match status" value="1"/>
</dbReference>
<evidence type="ECO:0000259" key="11">
    <source>
        <dbReference type="PROSITE" id="PS50053"/>
    </source>
</evidence>
<dbReference type="PROSITE" id="PS50030">
    <property type="entry name" value="UBA"/>
    <property type="match status" value="1"/>
</dbReference>
<dbReference type="Gene3D" id="2.40.70.10">
    <property type="entry name" value="Acid Proteases"/>
    <property type="match status" value="1"/>
</dbReference>